<dbReference type="InterPro" id="IPR002048">
    <property type="entry name" value="EF_hand_dom"/>
</dbReference>
<dbReference type="SMART" id="SM00054">
    <property type="entry name" value="EFh"/>
    <property type="match status" value="2"/>
</dbReference>
<dbReference type="SMART" id="SM00368">
    <property type="entry name" value="LRR_RI"/>
    <property type="match status" value="8"/>
</dbReference>
<dbReference type="OrthoDB" id="120976at2759"/>
<accession>A0A8J1U780</accession>
<feature type="compositionally biased region" description="Basic and acidic residues" evidence="2">
    <location>
        <begin position="51"/>
        <end position="66"/>
    </location>
</feature>
<dbReference type="Pfam" id="PF13516">
    <property type="entry name" value="LRR_6"/>
    <property type="match status" value="5"/>
</dbReference>
<dbReference type="PANTHER" id="PTHR24114:SF50">
    <property type="entry name" value="RNI-LIKE PROTEIN"/>
    <property type="match status" value="1"/>
</dbReference>
<gene>
    <name evidence="3" type="ORF">OFUS_LOCUS20047</name>
</gene>
<evidence type="ECO:0000256" key="1">
    <source>
        <dbReference type="ARBA" id="ARBA00022837"/>
    </source>
</evidence>
<dbReference type="Gene3D" id="3.80.10.10">
    <property type="entry name" value="Ribonuclease Inhibitor"/>
    <property type="match status" value="1"/>
</dbReference>
<dbReference type="GO" id="GO:0002098">
    <property type="term" value="P:tRNA wobble uridine modification"/>
    <property type="evidence" value="ECO:0007669"/>
    <property type="project" value="InterPro"/>
</dbReference>
<comment type="caution">
    <text evidence="3">The sequence shown here is derived from an EMBL/GenBank/DDBJ whole genome shotgun (WGS) entry which is preliminary data.</text>
</comment>
<dbReference type="CDD" id="cd00051">
    <property type="entry name" value="EFh"/>
    <property type="match status" value="1"/>
</dbReference>
<reference evidence="3" key="1">
    <citation type="submission" date="2022-03" db="EMBL/GenBank/DDBJ databases">
        <authorList>
            <person name="Martin C."/>
        </authorList>
    </citation>
    <scope>NUCLEOTIDE SEQUENCE</scope>
</reference>
<dbReference type="InterPro" id="IPR032675">
    <property type="entry name" value="LRR_dom_sf"/>
</dbReference>
<evidence type="ECO:0000256" key="2">
    <source>
        <dbReference type="SAM" id="MobiDB-lite"/>
    </source>
</evidence>
<dbReference type="PROSITE" id="PS00018">
    <property type="entry name" value="EF_HAND_1"/>
    <property type="match status" value="1"/>
</dbReference>
<dbReference type="InterPro" id="IPR001611">
    <property type="entry name" value="Leu-rich_rpt"/>
</dbReference>
<dbReference type="GO" id="GO:0005509">
    <property type="term" value="F:calcium ion binding"/>
    <property type="evidence" value="ECO:0007669"/>
    <property type="project" value="InterPro"/>
</dbReference>
<dbReference type="Gene3D" id="1.10.238.10">
    <property type="entry name" value="EF-hand"/>
    <property type="match status" value="1"/>
</dbReference>
<dbReference type="PANTHER" id="PTHR24114">
    <property type="entry name" value="LEUCINE RICH REPEAT FAMILY PROTEIN"/>
    <property type="match status" value="1"/>
</dbReference>
<dbReference type="EMBL" id="CAIIXF020000009">
    <property type="protein sequence ID" value="CAH1795516.1"/>
    <property type="molecule type" value="Genomic_DNA"/>
</dbReference>
<evidence type="ECO:0000313" key="3">
    <source>
        <dbReference type="EMBL" id="CAH1795516.1"/>
    </source>
</evidence>
<proteinExistence type="predicted"/>
<organism evidence="3 4">
    <name type="scientific">Owenia fusiformis</name>
    <name type="common">Polychaete worm</name>
    <dbReference type="NCBI Taxonomy" id="6347"/>
    <lineage>
        <taxon>Eukaryota</taxon>
        <taxon>Metazoa</taxon>
        <taxon>Spiralia</taxon>
        <taxon>Lophotrochozoa</taxon>
        <taxon>Annelida</taxon>
        <taxon>Polychaeta</taxon>
        <taxon>Sedentaria</taxon>
        <taxon>Canalipalpata</taxon>
        <taxon>Sabellida</taxon>
        <taxon>Oweniida</taxon>
        <taxon>Oweniidae</taxon>
        <taxon>Owenia</taxon>
    </lineage>
</organism>
<sequence>MDTELTNAAKQYQRLAAVAKVKKTEKEPKNNLEVSLDLPNLKPELGGTHNILDRPNRRKSGKELPKNKQQASHDTNEEITDPYMNTETSVPLIDELDKVSDDNKLSESKPEVDIFNDSDFDTDVEENEESELKKYRSTPCRELYIKICNRLNVIPIGTILSALSGKQDGVTQPCSEINLKNRCIGENDIIALSNALMINSTISKLLLDGNSIDANGAYHLSLMFYENVFIRQLGAANNSLKGKGVDILCEVLLENTFLSRIDLSGNKLDDQDAVTLAKVLQESSTLYHLDLSHNNFTDKGAINLGHAIGLNDALRYLNISWNNIRSKGGIAIADSLKNNCVLKTLHMSMNGISNDGALAMAKALKINTVLNELDISSNRIHDISAMTFEKAFEVNESIKIFKIGKNPVTSVTAISILNGLRKNESKKITLLDMTGIHVHVGVTKCIDIIKDTKPDFNIILGGVFHSNMQFGTGHKNTTDYVSNPIHVLRWFMASRNLRLIDLFKKFDKNGDWKITKKEFRDGMRSIKVPLTEAQLEQLMATYDKDGDGSVDFGEMALVDAELRRKAKREADEAVGVQMTQEQFEELAAPSITTNLKMTEPLHKEEIILRTQKEDT</sequence>
<dbReference type="SUPFAM" id="SSF52047">
    <property type="entry name" value="RNI-like"/>
    <property type="match status" value="1"/>
</dbReference>
<keyword evidence="4" id="KW-1185">Reference proteome</keyword>
<name>A0A8J1U780_OWEFU</name>
<dbReference type="SUPFAM" id="SSF47473">
    <property type="entry name" value="EF-hand"/>
    <property type="match status" value="1"/>
</dbReference>
<protein>
    <submittedName>
        <fullName evidence="3">Uncharacterized protein</fullName>
    </submittedName>
</protein>
<dbReference type="PROSITE" id="PS51450">
    <property type="entry name" value="LRR"/>
    <property type="match status" value="1"/>
</dbReference>
<dbReference type="PROSITE" id="PS50222">
    <property type="entry name" value="EF_HAND_2"/>
    <property type="match status" value="2"/>
</dbReference>
<feature type="region of interest" description="Disordered" evidence="2">
    <location>
        <begin position="21"/>
        <end position="78"/>
    </location>
</feature>
<dbReference type="GO" id="GO:0033588">
    <property type="term" value="C:elongator holoenzyme complex"/>
    <property type="evidence" value="ECO:0007669"/>
    <property type="project" value="InterPro"/>
</dbReference>
<dbReference type="InterPro" id="IPR011992">
    <property type="entry name" value="EF-hand-dom_pair"/>
</dbReference>
<dbReference type="AlphaFoldDB" id="A0A8J1U780"/>
<keyword evidence="1" id="KW-0106">Calcium</keyword>
<dbReference type="InterPro" id="IPR052394">
    <property type="entry name" value="LRR-containing"/>
</dbReference>
<dbReference type="Pfam" id="PF13499">
    <property type="entry name" value="EF-hand_7"/>
    <property type="match status" value="1"/>
</dbReference>
<dbReference type="Proteomes" id="UP000749559">
    <property type="component" value="Unassembled WGS sequence"/>
</dbReference>
<dbReference type="InterPro" id="IPR018247">
    <property type="entry name" value="EF_Hand_1_Ca_BS"/>
</dbReference>
<evidence type="ECO:0000313" key="4">
    <source>
        <dbReference type="Proteomes" id="UP000749559"/>
    </source>
</evidence>